<protein>
    <recommendedName>
        <fullName evidence="2">DUF6535 domain-containing protein</fullName>
    </recommendedName>
</protein>
<keyword evidence="1" id="KW-0472">Membrane</keyword>
<comment type="caution">
    <text evidence="3">The sequence shown here is derived from an EMBL/GenBank/DDBJ whole genome shotgun (WGS) entry which is preliminary data.</text>
</comment>
<gene>
    <name evidence="3" type="ORF">WG66_14447</name>
</gene>
<evidence type="ECO:0000259" key="2">
    <source>
        <dbReference type="Pfam" id="PF20153"/>
    </source>
</evidence>
<name>A0A0W0F9M5_MONRR</name>
<keyword evidence="1" id="KW-0812">Transmembrane</keyword>
<accession>A0A0W0F9M5</accession>
<proteinExistence type="predicted"/>
<feature type="transmembrane region" description="Helical" evidence="1">
    <location>
        <begin position="188"/>
        <end position="213"/>
    </location>
</feature>
<dbReference type="eggNOG" id="ENOG502SN69">
    <property type="taxonomic scope" value="Eukaryota"/>
</dbReference>
<feature type="transmembrane region" description="Helical" evidence="1">
    <location>
        <begin position="103"/>
        <end position="121"/>
    </location>
</feature>
<evidence type="ECO:0000313" key="3">
    <source>
        <dbReference type="EMBL" id="KTB32977.1"/>
    </source>
</evidence>
<evidence type="ECO:0000256" key="1">
    <source>
        <dbReference type="SAM" id="Phobius"/>
    </source>
</evidence>
<dbReference type="Proteomes" id="UP000054988">
    <property type="component" value="Unassembled WGS sequence"/>
</dbReference>
<dbReference type="AlphaFoldDB" id="A0A0W0F9M5"/>
<reference evidence="3 4" key="1">
    <citation type="submission" date="2015-12" db="EMBL/GenBank/DDBJ databases">
        <title>Draft genome sequence of Moniliophthora roreri, the causal agent of frosty pod rot of cacao.</title>
        <authorList>
            <person name="Aime M.C."/>
            <person name="Diaz-Valderrama J.R."/>
            <person name="Kijpornyongpan T."/>
            <person name="Phillips-Mora W."/>
        </authorList>
    </citation>
    <scope>NUCLEOTIDE SEQUENCE [LARGE SCALE GENOMIC DNA]</scope>
    <source>
        <strain evidence="3 4">MCA 2952</strain>
    </source>
</reference>
<feature type="transmembrane region" description="Helical" evidence="1">
    <location>
        <begin position="34"/>
        <end position="51"/>
    </location>
</feature>
<organism evidence="3 4">
    <name type="scientific">Moniliophthora roreri</name>
    <name type="common">Frosty pod rot fungus</name>
    <name type="synonym">Monilia roreri</name>
    <dbReference type="NCBI Taxonomy" id="221103"/>
    <lineage>
        <taxon>Eukaryota</taxon>
        <taxon>Fungi</taxon>
        <taxon>Dikarya</taxon>
        <taxon>Basidiomycota</taxon>
        <taxon>Agaricomycotina</taxon>
        <taxon>Agaricomycetes</taxon>
        <taxon>Agaricomycetidae</taxon>
        <taxon>Agaricales</taxon>
        <taxon>Marasmiineae</taxon>
        <taxon>Marasmiaceae</taxon>
        <taxon>Moniliophthora</taxon>
    </lineage>
</organism>
<dbReference type="Pfam" id="PF20153">
    <property type="entry name" value="DUF6535"/>
    <property type="match status" value="1"/>
</dbReference>
<dbReference type="InterPro" id="IPR045338">
    <property type="entry name" value="DUF6535"/>
</dbReference>
<sequence length="600" mass="69592">MKKPNLSESWEKTLKEVAKYDDDMVKNWKEDIDTLLVFAGLFSAVVTAFTIESYQWLEDDPADTTVTLLARIIAIQLNVSQSSAEVVPTQFEPDSSSVRINCFWFLSLILSLTSALFGLLCKQWLREHQRDTPTRTPGEALALRQLRRDSLEKWGVSSFISALPILLELALLLFFVGVLDLLWTRHPIPFALCFIAVVFSAGLYFVTTFLPILMAPEEQNMWWFFDFTKDLSYQFVCPYKSPQAWVIYRLSCKVMHPFLTFRLLNNLLFKRARGLWDHIRSPASNWSSFDLHVVRQFDKSAFVFLEGDPFHLKVYELRALQWTVNMLRDSPAMIPHLHNLLETIPPSVAMSAIFDEWDVTMWEDVSASDVELRLQGREKLRYSRPQYMWWVSAPSIRHPSLHHPEGIKLLFCHQYWIAQAPRATVYFNIIDSLIDSMEKADLKQSTGLHFVIPFSVVDALWAHENAAVRRQSLRLLRLFEESWKSPPGHNKYPHGHEQLAFVVALTRHLKRTDRTSELMISKRGQTFLRFVDKEITLRGLLCPQYWDKADLRLLISEWKLVMRRVQQVGGLPSNYFQHIASEDPLAANRLLVVSDTAQTT</sequence>
<evidence type="ECO:0000313" key="4">
    <source>
        <dbReference type="Proteomes" id="UP000054988"/>
    </source>
</evidence>
<feature type="domain" description="DUF6535" evidence="2">
    <location>
        <begin position="10"/>
        <end position="184"/>
    </location>
</feature>
<keyword evidence="1" id="KW-1133">Transmembrane helix</keyword>
<feature type="transmembrane region" description="Helical" evidence="1">
    <location>
        <begin position="154"/>
        <end position="176"/>
    </location>
</feature>
<dbReference type="EMBL" id="LATX01002193">
    <property type="protein sequence ID" value="KTB32977.1"/>
    <property type="molecule type" value="Genomic_DNA"/>
</dbReference>